<dbReference type="PANTHER" id="PTHR30154">
    <property type="entry name" value="LEUCINE-RESPONSIVE REGULATORY PROTEIN"/>
    <property type="match status" value="1"/>
</dbReference>
<keyword evidence="2" id="KW-0238">DNA-binding</keyword>
<dbReference type="InterPro" id="IPR036388">
    <property type="entry name" value="WH-like_DNA-bd_sf"/>
</dbReference>
<dbReference type="RefSeq" id="WP_376813466.1">
    <property type="nucleotide sequence ID" value="NZ_JBHSDY010000007.1"/>
</dbReference>
<dbReference type="Pfam" id="PF13412">
    <property type="entry name" value="HTH_24"/>
    <property type="match status" value="1"/>
</dbReference>
<keyword evidence="1" id="KW-0805">Transcription regulation</keyword>
<dbReference type="InterPro" id="IPR011991">
    <property type="entry name" value="ArsR-like_HTH"/>
</dbReference>
<dbReference type="CDD" id="cd00090">
    <property type="entry name" value="HTH_ARSR"/>
    <property type="match status" value="1"/>
</dbReference>
<dbReference type="InterPro" id="IPR019885">
    <property type="entry name" value="Tscrpt_reg_HTH_AsnC-type_CS"/>
</dbReference>
<dbReference type="SUPFAM" id="SSF46785">
    <property type="entry name" value="Winged helix' DNA-binding domain"/>
    <property type="match status" value="1"/>
</dbReference>
<accession>A0ABV8S0D3</accession>
<dbReference type="PANTHER" id="PTHR30154:SF46">
    <property type="entry name" value="TRANSCRIPTIONAL REGULATORY PROTEIN"/>
    <property type="match status" value="1"/>
</dbReference>
<evidence type="ECO:0000259" key="4">
    <source>
        <dbReference type="PROSITE" id="PS50956"/>
    </source>
</evidence>
<dbReference type="SUPFAM" id="SSF54909">
    <property type="entry name" value="Dimeric alpha+beta barrel"/>
    <property type="match status" value="1"/>
</dbReference>
<reference evidence="6" key="1">
    <citation type="journal article" date="2019" name="Int. J. Syst. Evol. Microbiol.">
        <title>The Global Catalogue of Microorganisms (GCM) 10K type strain sequencing project: providing services to taxonomists for standard genome sequencing and annotation.</title>
        <authorList>
            <consortium name="The Broad Institute Genomics Platform"/>
            <consortium name="The Broad Institute Genome Sequencing Center for Infectious Disease"/>
            <person name="Wu L."/>
            <person name="Ma J."/>
        </authorList>
    </citation>
    <scope>NUCLEOTIDE SEQUENCE [LARGE SCALE GENOMIC DNA]</scope>
    <source>
        <strain evidence="6">CGMCC 1.19029</strain>
    </source>
</reference>
<dbReference type="InterPro" id="IPR000485">
    <property type="entry name" value="AsnC-type_HTH_dom"/>
</dbReference>
<keyword evidence="6" id="KW-1185">Reference proteome</keyword>
<dbReference type="InterPro" id="IPR036390">
    <property type="entry name" value="WH_DNA-bd_sf"/>
</dbReference>
<dbReference type="Gene3D" id="3.30.70.920">
    <property type="match status" value="1"/>
</dbReference>
<dbReference type="Pfam" id="PF01037">
    <property type="entry name" value="AsnC_trans_reg"/>
    <property type="match status" value="1"/>
</dbReference>
<protein>
    <submittedName>
        <fullName evidence="5">Lrp/AsnC family transcriptional regulator</fullName>
    </submittedName>
</protein>
<name>A0ABV8S0D3_9BURK</name>
<feature type="domain" description="HTH asnC-type" evidence="4">
    <location>
        <begin position="1"/>
        <end position="62"/>
    </location>
</feature>
<gene>
    <name evidence="5" type="ORF">ACFO0J_12765</name>
</gene>
<evidence type="ECO:0000256" key="2">
    <source>
        <dbReference type="ARBA" id="ARBA00023125"/>
    </source>
</evidence>
<evidence type="ECO:0000256" key="1">
    <source>
        <dbReference type="ARBA" id="ARBA00023015"/>
    </source>
</evidence>
<sequence length="151" mass="16988">MDPVDVKILGLLQKNGRLSNLELADMVALSPSACHRRVKLLEENGYIDGYHAALNAKKLGFDIQALVNLNIGQISEAEHNYFTREIGLMPEVVSAYIVTGETNYVLHVRTRDFEAFSQFIVNRLNKLKGVTKIYSQIVLSELKSLNMRVPL</sequence>
<dbReference type="PROSITE" id="PS50956">
    <property type="entry name" value="HTH_ASNC_2"/>
    <property type="match status" value="1"/>
</dbReference>
<evidence type="ECO:0000313" key="6">
    <source>
        <dbReference type="Proteomes" id="UP001595756"/>
    </source>
</evidence>
<evidence type="ECO:0000256" key="3">
    <source>
        <dbReference type="ARBA" id="ARBA00023163"/>
    </source>
</evidence>
<dbReference type="EMBL" id="JBHSDY010000007">
    <property type="protein sequence ID" value="MFC4298917.1"/>
    <property type="molecule type" value="Genomic_DNA"/>
</dbReference>
<dbReference type="SMART" id="SM00344">
    <property type="entry name" value="HTH_ASNC"/>
    <property type="match status" value="1"/>
</dbReference>
<dbReference type="PROSITE" id="PS00519">
    <property type="entry name" value="HTH_ASNC_1"/>
    <property type="match status" value="1"/>
</dbReference>
<dbReference type="Gene3D" id="1.10.10.10">
    <property type="entry name" value="Winged helix-like DNA-binding domain superfamily/Winged helix DNA-binding domain"/>
    <property type="match status" value="1"/>
</dbReference>
<dbReference type="InterPro" id="IPR019888">
    <property type="entry name" value="Tscrpt_reg_AsnC-like"/>
</dbReference>
<evidence type="ECO:0000313" key="5">
    <source>
        <dbReference type="EMBL" id="MFC4298917.1"/>
    </source>
</evidence>
<dbReference type="PRINTS" id="PR00033">
    <property type="entry name" value="HTHASNC"/>
</dbReference>
<dbReference type="Proteomes" id="UP001595756">
    <property type="component" value="Unassembled WGS sequence"/>
</dbReference>
<organism evidence="5 6">
    <name type="scientific">Castellaniella hirudinis</name>
    <dbReference type="NCBI Taxonomy" id="1144617"/>
    <lineage>
        <taxon>Bacteria</taxon>
        <taxon>Pseudomonadati</taxon>
        <taxon>Pseudomonadota</taxon>
        <taxon>Betaproteobacteria</taxon>
        <taxon>Burkholderiales</taxon>
        <taxon>Alcaligenaceae</taxon>
        <taxon>Castellaniella</taxon>
    </lineage>
</organism>
<comment type="caution">
    <text evidence="5">The sequence shown here is derived from an EMBL/GenBank/DDBJ whole genome shotgun (WGS) entry which is preliminary data.</text>
</comment>
<keyword evidence="3" id="KW-0804">Transcription</keyword>
<dbReference type="InterPro" id="IPR011008">
    <property type="entry name" value="Dimeric_a/b-barrel"/>
</dbReference>
<proteinExistence type="predicted"/>
<dbReference type="InterPro" id="IPR019887">
    <property type="entry name" value="Tscrpt_reg_AsnC/Lrp_C"/>
</dbReference>